<sequence>MGIRHRLTDSERDDLTKDVDDLDAVYMEKLRKDGIDEDLLAQFRDLTLELEKDKEQNG</sequence>
<keyword evidence="2" id="KW-1185">Reference proteome</keyword>
<dbReference type="GeneID" id="93159747"/>
<name>A0ABR7KGQ3_9FIRM</name>
<protein>
    <submittedName>
        <fullName evidence="1">Uncharacterized protein</fullName>
    </submittedName>
</protein>
<evidence type="ECO:0000313" key="1">
    <source>
        <dbReference type="EMBL" id="MBC6011739.1"/>
    </source>
</evidence>
<proteinExistence type="predicted"/>
<organism evidence="1 2">
    <name type="scientific">Holdemanella hominis</name>
    <dbReference type="NCBI Taxonomy" id="2764327"/>
    <lineage>
        <taxon>Bacteria</taxon>
        <taxon>Bacillati</taxon>
        <taxon>Bacillota</taxon>
        <taxon>Erysipelotrichia</taxon>
        <taxon>Erysipelotrichales</taxon>
        <taxon>Erysipelotrichaceae</taxon>
        <taxon>Holdemanella</taxon>
    </lineage>
</organism>
<gene>
    <name evidence="1" type="ORF">H8911_03075</name>
</gene>
<evidence type="ECO:0000313" key="2">
    <source>
        <dbReference type="Proteomes" id="UP000649075"/>
    </source>
</evidence>
<dbReference type="Proteomes" id="UP000649075">
    <property type="component" value="Unassembled WGS sequence"/>
</dbReference>
<reference evidence="1 2" key="1">
    <citation type="submission" date="2020-08" db="EMBL/GenBank/DDBJ databases">
        <authorList>
            <person name="Liu C."/>
            <person name="Sun Q."/>
        </authorList>
    </citation>
    <scope>NUCLEOTIDE SEQUENCE [LARGE SCALE GENOMIC DNA]</scope>
    <source>
        <strain evidence="1 2">L34</strain>
    </source>
</reference>
<dbReference type="RefSeq" id="WP_186998664.1">
    <property type="nucleotide sequence ID" value="NZ_JACRWH010000006.1"/>
</dbReference>
<accession>A0ABR7KGQ3</accession>
<comment type="caution">
    <text evidence="1">The sequence shown here is derived from an EMBL/GenBank/DDBJ whole genome shotgun (WGS) entry which is preliminary data.</text>
</comment>
<dbReference type="EMBL" id="JACRWH010000006">
    <property type="protein sequence ID" value="MBC6011739.1"/>
    <property type="molecule type" value="Genomic_DNA"/>
</dbReference>